<evidence type="ECO:0000313" key="5">
    <source>
        <dbReference type="Proteomes" id="UP000439591"/>
    </source>
</evidence>
<reference evidence="4 5" key="1">
    <citation type="submission" date="2019-11" db="EMBL/GenBank/DDBJ databases">
        <authorList>
            <person name="Holert J."/>
        </authorList>
    </citation>
    <scope>NUCLEOTIDE SEQUENCE [LARGE SCALE GENOMIC DNA]</scope>
    <source>
        <strain evidence="3">BC3_2A</strain>
        <strain evidence="2">SB11_1A</strain>
    </source>
</reference>
<proteinExistence type="predicted"/>
<accession>A0A5S9NAN9</accession>
<name>A0A5S9NAN9_9GAMM</name>
<dbReference type="Pfam" id="PF02082">
    <property type="entry name" value="Rrf2"/>
    <property type="match status" value="1"/>
</dbReference>
<dbReference type="EMBL" id="CACSIM010000001">
    <property type="protein sequence ID" value="CAA0086272.1"/>
    <property type="molecule type" value="Genomic_DNA"/>
</dbReference>
<evidence type="ECO:0000313" key="4">
    <source>
        <dbReference type="Proteomes" id="UP000435877"/>
    </source>
</evidence>
<dbReference type="GO" id="GO:0003677">
    <property type="term" value="F:DNA binding"/>
    <property type="evidence" value="ECO:0007669"/>
    <property type="project" value="UniProtKB-KW"/>
</dbReference>
<dbReference type="GO" id="GO:0003700">
    <property type="term" value="F:DNA-binding transcription factor activity"/>
    <property type="evidence" value="ECO:0007669"/>
    <property type="project" value="TreeGrafter"/>
</dbReference>
<dbReference type="InterPro" id="IPR036388">
    <property type="entry name" value="WH-like_DNA-bd_sf"/>
</dbReference>
<dbReference type="Proteomes" id="UP000439591">
    <property type="component" value="Unassembled WGS sequence"/>
</dbReference>
<dbReference type="PANTHER" id="PTHR33221:SF4">
    <property type="entry name" value="HTH-TYPE TRANSCRIPTIONAL REPRESSOR NSRR"/>
    <property type="match status" value="1"/>
</dbReference>
<dbReference type="EMBL" id="CACSIK010000001">
    <property type="protein sequence ID" value="CAA0079289.1"/>
    <property type="molecule type" value="Genomic_DNA"/>
</dbReference>
<dbReference type="InterPro" id="IPR030489">
    <property type="entry name" value="TR_Rrf2-type_CS"/>
</dbReference>
<dbReference type="PROSITE" id="PS01332">
    <property type="entry name" value="HTH_RRF2_1"/>
    <property type="match status" value="1"/>
</dbReference>
<dbReference type="GO" id="GO:0005829">
    <property type="term" value="C:cytosol"/>
    <property type="evidence" value="ECO:0007669"/>
    <property type="project" value="TreeGrafter"/>
</dbReference>
<evidence type="ECO:0000313" key="3">
    <source>
        <dbReference type="EMBL" id="CAA0086272.1"/>
    </source>
</evidence>
<keyword evidence="4" id="KW-1185">Reference proteome</keyword>
<dbReference type="RefSeq" id="WP_159266806.1">
    <property type="nucleotide sequence ID" value="NZ_CACSIK010000001.1"/>
</dbReference>
<dbReference type="OrthoDB" id="9795923at2"/>
<gene>
    <name evidence="3" type="primary">nsrR</name>
    <name evidence="2" type="ORF">IHBHHGIJ_00084</name>
    <name evidence="3" type="ORF">KFEGEMFD_01065</name>
</gene>
<dbReference type="SUPFAM" id="SSF46785">
    <property type="entry name" value="Winged helix' DNA-binding domain"/>
    <property type="match status" value="1"/>
</dbReference>
<dbReference type="PANTHER" id="PTHR33221">
    <property type="entry name" value="WINGED HELIX-TURN-HELIX TRANSCRIPTIONAL REGULATOR, RRF2 FAMILY"/>
    <property type="match status" value="1"/>
</dbReference>
<dbReference type="InterPro" id="IPR036390">
    <property type="entry name" value="WH_DNA-bd_sf"/>
</dbReference>
<dbReference type="AlphaFoldDB" id="A0A5S9NAN9"/>
<sequence>MKLSKQTDYAFRTLIFLGHLPEGQLSTIQHICTYYNISSNHVSKVVMHLVRLGYIEAIRGKGGGIRLCMPAKKISLVDVLKQFETTLKPIDCKEQPCRIIRSCKLKGVLEDALQAFIDTLKPYTLADILDEETRAILLVDK</sequence>
<keyword evidence="1" id="KW-0238">DNA-binding</keyword>
<dbReference type="NCBIfam" id="TIGR00738">
    <property type="entry name" value="rrf2_super"/>
    <property type="match status" value="1"/>
</dbReference>
<dbReference type="Proteomes" id="UP000435877">
    <property type="component" value="Unassembled WGS sequence"/>
</dbReference>
<evidence type="ECO:0000313" key="2">
    <source>
        <dbReference type="EMBL" id="CAA0079289.1"/>
    </source>
</evidence>
<organism evidence="3 5">
    <name type="scientific">Zhongshania aliphaticivorans</name>
    <dbReference type="NCBI Taxonomy" id="1470434"/>
    <lineage>
        <taxon>Bacteria</taxon>
        <taxon>Pseudomonadati</taxon>
        <taxon>Pseudomonadota</taxon>
        <taxon>Gammaproteobacteria</taxon>
        <taxon>Cellvibrionales</taxon>
        <taxon>Spongiibacteraceae</taxon>
        <taxon>Zhongshania</taxon>
    </lineage>
</organism>
<dbReference type="PROSITE" id="PS51197">
    <property type="entry name" value="HTH_RRF2_2"/>
    <property type="match status" value="1"/>
</dbReference>
<evidence type="ECO:0000256" key="1">
    <source>
        <dbReference type="ARBA" id="ARBA00023125"/>
    </source>
</evidence>
<dbReference type="InterPro" id="IPR000944">
    <property type="entry name" value="Tscrpt_reg_Rrf2"/>
</dbReference>
<dbReference type="Gene3D" id="1.10.10.10">
    <property type="entry name" value="Winged helix-like DNA-binding domain superfamily/Winged helix DNA-binding domain"/>
    <property type="match status" value="1"/>
</dbReference>
<protein>
    <submittedName>
        <fullName evidence="3">HTH-type transcriptional repressor NsrR</fullName>
    </submittedName>
</protein>